<dbReference type="EMBL" id="FNHF01000004">
    <property type="protein sequence ID" value="SDM69060.1"/>
    <property type="molecule type" value="Genomic_DNA"/>
</dbReference>
<dbReference type="Gene3D" id="3.40.50.2000">
    <property type="entry name" value="Glycogen Phosphorylase B"/>
    <property type="match status" value="2"/>
</dbReference>
<dbReference type="GO" id="GO:0004805">
    <property type="term" value="F:trehalose-phosphatase activity"/>
    <property type="evidence" value="ECO:0007669"/>
    <property type="project" value="TreeGrafter"/>
</dbReference>
<evidence type="ECO:0000313" key="3">
    <source>
        <dbReference type="EMBL" id="SDM69060.1"/>
    </source>
</evidence>
<dbReference type="InterPro" id="IPR001830">
    <property type="entry name" value="Glyco_trans_20"/>
</dbReference>
<accession>A0A1G9VAE7</accession>
<dbReference type="PANTHER" id="PTHR10788:SF106">
    <property type="entry name" value="BCDNA.GH08860"/>
    <property type="match status" value="1"/>
</dbReference>
<dbReference type="AlphaFoldDB" id="A0A1G9VAE7"/>
<feature type="compositionally biased region" description="Polar residues" evidence="2">
    <location>
        <begin position="55"/>
        <end position="68"/>
    </location>
</feature>
<feature type="region of interest" description="Disordered" evidence="2">
    <location>
        <begin position="1"/>
        <end position="83"/>
    </location>
</feature>
<name>A0A1G9VAE7_9BACI</name>
<dbReference type="SUPFAM" id="SSF53756">
    <property type="entry name" value="UDP-Glycosyltransferase/glycogen phosphorylase"/>
    <property type="match status" value="1"/>
</dbReference>
<evidence type="ECO:0000256" key="2">
    <source>
        <dbReference type="SAM" id="MobiDB-lite"/>
    </source>
</evidence>
<dbReference type="GO" id="GO:0003825">
    <property type="term" value="F:alpha,alpha-trehalose-phosphate synthase (UDP-forming) activity"/>
    <property type="evidence" value="ECO:0007669"/>
    <property type="project" value="TreeGrafter"/>
</dbReference>
<dbReference type="PANTHER" id="PTHR10788">
    <property type="entry name" value="TREHALOSE-6-PHOSPHATE SYNTHASE"/>
    <property type="match status" value="1"/>
</dbReference>
<feature type="compositionally biased region" description="Basic and acidic residues" evidence="2">
    <location>
        <begin position="10"/>
        <end position="27"/>
    </location>
</feature>
<proteinExistence type="inferred from homology"/>
<dbReference type="STRING" id="482461.SAMN05216244_3200"/>
<comment type="similarity">
    <text evidence="1">Belongs to the glycosyltransferase 20 family.</text>
</comment>
<feature type="compositionally biased region" description="Polar residues" evidence="2">
    <location>
        <begin position="28"/>
        <end position="43"/>
    </location>
</feature>
<gene>
    <name evidence="3" type="ORF">SAMN05216244_3200</name>
</gene>
<protein>
    <submittedName>
        <fullName evidence="3">Trehalose 6-phosphate synthase</fullName>
    </submittedName>
</protein>
<dbReference type="CDD" id="cd03788">
    <property type="entry name" value="GT20_TPS"/>
    <property type="match status" value="1"/>
</dbReference>
<dbReference type="Proteomes" id="UP000182347">
    <property type="component" value="Unassembled WGS sequence"/>
</dbReference>
<dbReference type="GO" id="GO:0005829">
    <property type="term" value="C:cytosol"/>
    <property type="evidence" value="ECO:0007669"/>
    <property type="project" value="TreeGrafter"/>
</dbReference>
<organism evidence="3 4">
    <name type="scientific">Sediminibacillus halophilus</name>
    <dbReference type="NCBI Taxonomy" id="482461"/>
    <lineage>
        <taxon>Bacteria</taxon>
        <taxon>Bacillati</taxon>
        <taxon>Bacillota</taxon>
        <taxon>Bacilli</taxon>
        <taxon>Bacillales</taxon>
        <taxon>Bacillaceae</taxon>
        <taxon>Sediminibacillus</taxon>
    </lineage>
</organism>
<dbReference type="Pfam" id="PF00982">
    <property type="entry name" value="Glyco_transf_20"/>
    <property type="match status" value="1"/>
</dbReference>
<keyword evidence="4" id="KW-1185">Reference proteome</keyword>
<reference evidence="4" key="1">
    <citation type="submission" date="2016-10" db="EMBL/GenBank/DDBJ databases">
        <authorList>
            <person name="Varghese N."/>
            <person name="Submissions S."/>
        </authorList>
    </citation>
    <scope>NUCLEOTIDE SEQUENCE [LARGE SCALE GENOMIC DNA]</scope>
    <source>
        <strain evidence="4">CGMCC 1.6199</strain>
    </source>
</reference>
<sequence>MVTSYFSDNIIKEDGEMKPVKHVEKGSPENSSAVIEQEIQTGKTAYDNKSIKVNRGTSTLQENNAETSQNKQQRKKDKKEQEGSTFLVLANRLPVDSYTDENGNVQWKRSPGGLVTALEPMLKKREGAWIGWAGGTSEPPAPFREDGMKIVPIELTQEDVEEYYEGFSNATLWPLYHDAMVTPIYDRSWWDKYVEVNQRFADAAAKEAAEGGTVFIQDYQLQLVPQMLRELRPDVRIGFFLHIPFPPKELFSQLPWRSRVMEGLLGADLIGFQVQGAARNFLDLTRDFLGLSPTENTVVAKDGRKVKVADYPISISSKEYDNLARSAEVEKLIHQYLSELGNRRIILGVDRLDYTKGIDRRLKAYREMLADGMLDPEEVVLVQVAPPSRERVRSYAKLREEVEREIGGINGEFGRFGLPAVDYIPRSLNRTELAALFRIADLMMVTPIRDGMNLVCKEYVASRIFGNGNLILSEFAGAAQELKDAWLCNPHDIDGMKEVVKAAWDASEEEQKRRMSTMRDHVFEYDVDRWASDILHDLGID</sequence>
<evidence type="ECO:0000256" key="1">
    <source>
        <dbReference type="ARBA" id="ARBA00008799"/>
    </source>
</evidence>
<evidence type="ECO:0000313" key="4">
    <source>
        <dbReference type="Proteomes" id="UP000182347"/>
    </source>
</evidence>
<dbReference type="GO" id="GO:0005992">
    <property type="term" value="P:trehalose biosynthetic process"/>
    <property type="evidence" value="ECO:0007669"/>
    <property type="project" value="InterPro"/>
</dbReference>